<evidence type="ECO:0000313" key="2">
    <source>
        <dbReference type="Proteomes" id="UP000317494"/>
    </source>
</evidence>
<evidence type="ECO:0000313" key="1">
    <source>
        <dbReference type="EMBL" id="TPX36783.1"/>
    </source>
</evidence>
<comment type="caution">
    <text evidence="1">The sequence shown here is derived from an EMBL/GenBank/DDBJ whole genome shotgun (WGS) entry which is preliminary data.</text>
</comment>
<organism evidence="1 2">
    <name type="scientific">Synchytrium endobioticum</name>
    <dbReference type="NCBI Taxonomy" id="286115"/>
    <lineage>
        <taxon>Eukaryota</taxon>
        <taxon>Fungi</taxon>
        <taxon>Fungi incertae sedis</taxon>
        <taxon>Chytridiomycota</taxon>
        <taxon>Chytridiomycota incertae sedis</taxon>
        <taxon>Chytridiomycetes</taxon>
        <taxon>Synchytriales</taxon>
        <taxon>Synchytriaceae</taxon>
        <taxon>Synchytrium</taxon>
    </lineage>
</organism>
<proteinExistence type="predicted"/>
<keyword evidence="2" id="KW-1185">Reference proteome</keyword>
<gene>
    <name evidence="1" type="ORF">SeMB42_g07047</name>
</gene>
<sequence length="138" mass="15597">MTRCFAARHFDHALSQCSYRTTIPNAHVNWLFNVVHKLGRIHELPLLLMDYSLRAAGSKILWTRTNTSTTILSTPVLGMADFSTVGALWPWLVLLYEISGVFGGLVVNELDLFLVLHDRLPHHSKKMELSERIGPNTS</sequence>
<protein>
    <submittedName>
        <fullName evidence="1">Uncharacterized protein</fullName>
    </submittedName>
</protein>
<dbReference type="EMBL" id="QEAN01000449">
    <property type="protein sequence ID" value="TPX36783.1"/>
    <property type="molecule type" value="Genomic_DNA"/>
</dbReference>
<dbReference type="VEuPathDB" id="FungiDB:SeMB42_g07047"/>
<dbReference type="AlphaFoldDB" id="A0A507CGX3"/>
<dbReference type="Proteomes" id="UP000317494">
    <property type="component" value="Unassembled WGS sequence"/>
</dbReference>
<name>A0A507CGX3_9FUNG</name>
<reference evidence="1 2" key="1">
    <citation type="journal article" date="2019" name="Sci. Rep.">
        <title>Comparative genomics of chytrid fungi reveal insights into the obligate biotrophic and pathogenic lifestyle of Synchytrium endobioticum.</title>
        <authorList>
            <person name="van de Vossenberg B.T.L.H."/>
            <person name="Warris S."/>
            <person name="Nguyen H.D.T."/>
            <person name="van Gent-Pelzer M.P.E."/>
            <person name="Joly D.L."/>
            <person name="van de Geest H.C."/>
            <person name="Bonants P.J.M."/>
            <person name="Smith D.S."/>
            <person name="Levesque C.A."/>
            <person name="van der Lee T.A.J."/>
        </authorList>
    </citation>
    <scope>NUCLEOTIDE SEQUENCE [LARGE SCALE GENOMIC DNA]</scope>
    <source>
        <strain evidence="1 2">MB42</strain>
    </source>
</reference>
<accession>A0A507CGX3</accession>